<dbReference type="OrthoDB" id="511576at2759"/>
<sequence>MRDVQRLVLARQLQALEDTLQDLRSTVEGFARIAALHDRQVHAAANIIPDLKLPTGALRACMPLPMPSIAECIDGLKQIRLMYADELALKRAIVDQLTYDSTAEDLAALQALFIAEPNIPAATVADVLSLVLVTIKEAKV</sequence>
<evidence type="ECO:0000256" key="1">
    <source>
        <dbReference type="SAM" id="Coils"/>
    </source>
</evidence>
<dbReference type="InterPro" id="IPR029159">
    <property type="entry name" value="CA109-like"/>
</dbReference>
<proteinExistence type="predicted"/>
<dbReference type="AlphaFoldDB" id="A0A8S1JIV3"/>
<reference evidence="2" key="1">
    <citation type="submission" date="2020-12" db="EMBL/GenBank/DDBJ databases">
        <authorList>
            <person name="Iha C."/>
        </authorList>
    </citation>
    <scope>NUCLEOTIDE SEQUENCE</scope>
</reference>
<feature type="coiled-coil region" evidence="1">
    <location>
        <begin position="6"/>
        <end position="33"/>
    </location>
</feature>
<dbReference type="PANTHER" id="PTHR37904">
    <property type="entry name" value="OS10G0566900 PROTEIN"/>
    <property type="match status" value="1"/>
</dbReference>
<dbReference type="Proteomes" id="UP000708148">
    <property type="component" value="Unassembled WGS sequence"/>
</dbReference>
<dbReference type="InterPro" id="IPR038985">
    <property type="entry name" value="OPRN-like"/>
</dbReference>
<dbReference type="EMBL" id="CAJHUC010003059">
    <property type="protein sequence ID" value="CAD7705246.1"/>
    <property type="molecule type" value="Genomic_DNA"/>
</dbReference>
<evidence type="ECO:0000313" key="2">
    <source>
        <dbReference type="EMBL" id="CAD7705246.1"/>
    </source>
</evidence>
<keyword evidence="3" id="KW-1185">Reference proteome</keyword>
<dbReference type="Pfam" id="PF15011">
    <property type="entry name" value="CA109-like"/>
    <property type="match status" value="1"/>
</dbReference>
<organism evidence="2 3">
    <name type="scientific">Ostreobium quekettii</name>
    <dbReference type="NCBI Taxonomy" id="121088"/>
    <lineage>
        <taxon>Eukaryota</taxon>
        <taxon>Viridiplantae</taxon>
        <taxon>Chlorophyta</taxon>
        <taxon>core chlorophytes</taxon>
        <taxon>Ulvophyceae</taxon>
        <taxon>TCBD clade</taxon>
        <taxon>Bryopsidales</taxon>
        <taxon>Ostreobineae</taxon>
        <taxon>Ostreobiaceae</taxon>
        <taxon>Ostreobium</taxon>
    </lineage>
</organism>
<accession>A0A8S1JIV3</accession>
<gene>
    <name evidence="2" type="ORF">OSTQU699_LOCUS10601</name>
</gene>
<protein>
    <submittedName>
        <fullName evidence="2">Uncharacterized protein</fullName>
    </submittedName>
</protein>
<keyword evidence="1" id="KW-0175">Coiled coil</keyword>
<evidence type="ECO:0000313" key="3">
    <source>
        <dbReference type="Proteomes" id="UP000708148"/>
    </source>
</evidence>
<comment type="caution">
    <text evidence="2">The sequence shown here is derived from an EMBL/GenBank/DDBJ whole genome shotgun (WGS) entry which is preliminary data.</text>
</comment>
<dbReference type="PANTHER" id="PTHR37904:SF2">
    <property type="entry name" value="OS10G0566900 PROTEIN"/>
    <property type="match status" value="1"/>
</dbReference>
<name>A0A8S1JIV3_9CHLO</name>